<dbReference type="EMBL" id="JARQBJ010000004">
    <property type="protein sequence ID" value="MDT2810859.1"/>
    <property type="molecule type" value="Genomic_DNA"/>
</dbReference>
<evidence type="ECO:0000256" key="3">
    <source>
        <dbReference type="ARBA" id="ARBA00022448"/>
    </source>
</evidence>
<evidence type="ECO:0000256" key="5">
    <source>
        <dbReference type="ARBA" id="ARBA00022692"/>
    </source>
</evidence>
<comment type="similarity">
    <text evidence="2">Belongs to the AzlC family.</text>
</comment>
<keyword evidence="5 8" id="KW-0812">Transmembrane</keyword>
<dbReference type="Pfam" id="PF03591">
    <property type="entry name" value="AzlC"/>
    <property type="match status" value="1"/>
</dbReference>
<dbReference type="GO" id="GO:0005886">
    <property type="term" value="C:plasma membrane"/>
    <property type="evidence" value="ECO:0007669"/>
    <property type="project" value="UniProtKB-SubCell"/>
</dbReference>
<keyword evidence="7 8" id="KW-0472">Membrane</keyword>
<proteinExistence type="inferred from homology"/>
<sequence length="236" mass="25250">METVGYRRFREGVQACVPTMMGYLGIGFAAGVVEKGVGLSLWQIAALSLLVYAGSGQFIICGLLALNAPIPSIIVTVFLVNFRHLLMSLSVTSYFRGKGLWQTIGIGSLLTDESYGVLTTALQAGHKVSVAWCHGLNVAAYLVWLVANILGGLFGQFLTDPARFGLDFALTAMFLGLWLFQVELPLKKRTSQSVRILFAVVVTLVVGMRLFSGEIAVIAATLVGCMVGLLTEGGVQ</sequence>
<gene>
    <name evidence="9" type="ORF">P7H43_10190</name>
</gene>
<comment type="caution">
    <text evidence="9">The sequence shown here is derived from an EMBL/GenBank/DDBJ whole genome shotgun (WGS) entry which is preliminary data.</text>
</comment>
<protein>
    <submittedName>
        <fullName evidence="9">AzlC family ABC transporter permease</fullName>
    </submittedName>
</protein>
<feature type="transmembrane region" description="Helical" evidence="8">
    <location>
        <begin position="217"/>
        <end position="235"/>
    </location>
</feature>
<reference evidence="9" key="1">
    <citation type="submission" date="2023-03" db="EMBL/GenBank/DDBJ databases">
        <authorList>
            <person name="Shen W."/>
            <person name="Cai J."/>
        </authorList>
    </citation>
    <scope>NUCLEOTIDE SEQUENCE</scope>
    <source>
        <strain evidence="9">B226-2</strain>
    </source>
</reference>
<name>A0AAW8U0T7_9ENTE</name>
<evidence type="ECO:0000256" key="7">
    <source>
        <dbReference type="ARBA" id="ARBA00023136"/>
    </source>
</evidence>
<dbReference type="Proteomes" id="UP001256711">
    <property type="component" value="Unassembled WGS sequence"/>
</dbReference>
<organism evidence="9 10">
    <name type="scientific">Enterococcus asini</name>
    <dbReference type="NCBI Taxonomy" id="57732"/>
    <lineage>
        <taxon>Bacteria</taxon>
        <taxon>Bacillati</taxon>
        <taxon>Bacillota</taxon>
        <taxon>Bacilli</taxon>
        <taxon>Lactobacillales</taxon>
        <taxon>Enterococcaceae</taxon>
        <taxon>Enterococcus</taxon>
    </lineage>
</organism>
<dbReference type="AlphaFoldDB" id="A0AAW8U0T7"/>
<dbReference type="InterPro" id="IPR011606">
    <property type="entry name" value="Brnchd-chn_aa_trnsp_permease"/>
</dbReference>
<accession>A0AAW8U0T7</accession>
<keyword evidence="4" id="KW-1003">Cell membrane</keyword>
<feature type="transmembrane region" description="Helical" evidence="8">
    <location>
        <begin position="164"/>
        <end position="182"/>
    </location>
</feature>
<feature type="transmembrane region" description="Helical" evidence="8">
    <location>
        <begin position="194"/>
        <end position="211"/>
    </location>
</feature>
<evidence type="ECO:0000256" key="6">
    <source>
        <dbReference type="ARBA" id="ARBA00022989"/>
    </source>
</evidence>
<evidence type="ECO:0000256" key="2">
    <source>
        <dbReference type="ARBA" id="ARBA00010735"/>
    </source>
</evidence>
<feature type="transmembrane region" description="Helical" evidence="8">
    <location>
        <begin position="138"/>
        <end position="158"/>
    </location>
</feature>
<dbReference type="PANTHER" id="PTHR34979">
    <property type="entry name" value="INNER MEMBRANE PROTEIN YGAZ"/>
    <property type="match status" value="1"/>
</dbReference>
<feature type="transmembrane region" description="Helical" evidence="8">
    <location>
        <begin position="12"/>
        <end position="33"/>
    </location>
</feature>
<dbReference type="GO" id="GO:1903785">
    <property type="term" value="P:L-valine transmembrane transport"/>
    <property type="evidence" value="ECO:0007669"/>
    <property type="project" value="TreeGrafter"/>
</dbReference>
<evidence type="ECO:0000256" key="8">
    <source>
        <dbReference type="SAM" id="Phobius"/>
    </source>
</evidence>
<keyword evidence="3" id="KW-0813">Transport</keyword>
<keyword evidence="6 8" id="KW-1133">Transmembrane helix</keyword>
<dbReference type="RefSeq" id="WP_161999424.1">
    <property type="nucleotide sequence ID" value="NZ_CATYFE010000016.1"/>
</dbReference>
<evidence type="ECO:0000313" key="9">
    <source>
        <dbReference type="EMBL" id="MDT2810859.1"/>
    </source>
</evidence>
<evidence type="ECO:0000313" key="10">
    <source>
        <dbReference type="Proteomes" id="UP001256711"/>
    </source>
</evidence>
<comment type="subcellular location">
    <subcellularLocation>
        <location evidence="1">Cell membrane</location>
        <topology evidence="1">Multi-pass membrane protein</topology>
    </subcellularLocation>
</comment>
<evidence type="ECO:0000256" key="4">
    <source>
        <dbReference type="ARBA" id="ARBA00022475"/>
    </source>
</evidence>
<dbReference type="PANTHER" id="PTHR34979:SF1">
    <property type="entry name" value="INNER MEMBRANE PROTEIN YGAZ"/>
    <property type="match status" value="1"/>
</dbReference>
<evidence type="ECO:0000256" key="1">
    <source>
        <dbReference type="ARBA" id="ARBA00004651"/>
    </source>
</evidence>